<dbReference type="EMBL" id="CATQJA010002664">
    <property type="protein sequence ID" value="CAJ0582756.1"/>
    <property type="molecule type" value="Genomic_DNA"/>
</dbReference>
<comment type="similarity">
    <text evidence="1">Belongs to the UPF0587 family.</text>
</comment>
<dbReference type="InterPro" id="IPR008584">
    <property type="entry name" value="CXXC_Zn-binding_euk"/>
</dbReference>
<dbReference type="Pfam" id="PF05907">
    <property type="entry name" value="CXXC_Zn-b_euk"/>
    <property type="match status" value="1"/>
</dbReference>
<dbReference type="AlphaFoldDB" id="A0AA36GEX5"/>
<dbReference type="PANTHER" id="PTHR12857:SF0">
    <property type="entry name" value="CXXC MOTIF CONTAINING ZINC BINDING PROTEIN"/>
    <property type="match status" value="1"/>
</dbReference>
<keyword evidence="2" id="KW-0479">Metal-binding</keyword>
<dbReference type="GO" id="GO:0008270">
    <property type="term" value="F:zinc ion binding"/>
    <property type="evidence" value="ECO:0007669"/>
    <property type="project" value="TreeGrafter"/>
</dbReference>
<proteinExistence type="inferred from homology"/>
<keyword evidence="5" id="KW-1185">Reference proteome</keyword>
<comment type="caution">
    <text evidence="4">The sequence shown here is derived from an EMBL/GenBank/DDBJ whole genome shotgun (WGS) entry which is preliminary data.</text>
</comment>
<evidence type="ECO:0008006" key="6">
    <source>
        <dbReference type="Google" id="ProtNLM"/>
    </source>
</evidence>
<dbReference type="PANTHER" id="PTHR12857">
    <property type="entry name" value="CXXC MOTIF CONTAINING ZINC BINDING PROTEIN"/>
    <property type="match status" value="1"/>
</dbReference>
<gene>
    <name evidence="4" type="ORF">MSPICULIGERA_LOCUS20886</name>
</gene>
<sequence>MPFFALALSAELSNVTRLGPSDIEEFRWHLKFRCQSCEEVSEKWHWAVLTEGSSIDLSSSRGAAQFAEKCPGCGRVNTLRVVEKSFKEYSIEKNGQFQHIARFECRGMVPIEFKPSDGWHCYGEETDTHFDDIDLSEDWAEYDEKAQLPVEINNVRAEFVKVKDR</sequence>
<evidence type="ECO:0000256" key="3">
    <source>
        <dbReference type="ARBA" id="ARBA00022833"/>
    </source>
</evidence>
<dbReference type="Proteomes" id="UP001177023">
    <property type="component" value="Unassembled WGS sequence"/>
</dbReference>
<keyword evidence="3" id="KW-0862">Zinc</keyword>
<dbReference type="SUPFAM" id="SSF141678">
    <property type="entry name" value="MAL13P1.257-like"/>
    <property type="match status" value="1"/>
</dbReference>
<evidence type="ECO:0000256" key="1">
    <source>
        <dbReference type="ARBA" id="ARBA00007818"/>
    </source>
</evidence>
<feature type="non-terminal residue" evidence="4">
    <location>
        <position position="1"/>
    </location>
</feature>
<evidence type="ECO:0000313" key="4">
    <source>
        <dbReference type="EMBL" id="CAJ0582756.1"/>
    </source>
</evidence>
<evidence type="ECO:0000256" key="2">
    <source>
        <dbReference type="ARBA" id="ARBA00022723"/>
    </source>
</evidence>
<name>A0AA36GEX5_9BILA</name>
<reference evidence="4" key="1">
    <citation type="submission" date="2023-06" db="EMBL/GenBank/DDBJ databases">
        <authorList>
            <person name="Delattre M."/>
        </authorList>
    </citation>
    <scope>NUCLEOTIDE SEQUENCE</scope>
    <source>
        <strain evidence="4">AF72</strain>
    </source>
</reference>
<evidence type="ECO:0000313" key="5">
    <source>
        <dbReference type="Proteomes" id="UP001177023"/>
    </source>
</evidence>
<protein>
    <recommendedName>
        <fullName evidence="6">DUF866-domain-containing protein</fullName>
    </recommendedName>
</protein>
<organism evidence="4 5">
    <name type="scientific">Mesorhabditis spiculigera</name>
    <dbReference type="NCBI Taxonomy" id="96644"/>
    <lineage>
        <taxon>Eukaryota</taxon>
        <taxon>Metazoa</taxon>
        <taxon>Ecdysozoa</taxon>
        <taxon>Nematoda</taxon>
        <taxon>Chromadorea</taxon>
        <taxon>Rhabditida</taxon>
        <taxon>Rhabditina</taxon>
        <taxon>Rhabditomorpha</taxon>
        <taxon>Rhabditoidea</taxon>
        <taxon>Rhabditidae</taxon>
        <taxon>Mesorhabditinae</taxon>
        <taxon>Mesorhabditis</taxon>
    </lineage>
</organism>
<accession>A0AA36GEX5</accession>